<organism evidence="2 3">
    <name type="scientific">Lentinula detonsa</name>
    <dbReference type="NCBI Taxonomy" id="2804962"/>
    <lineage>
        <taxon>Eukaryota</taxon>
        <taxon>Fungi</taxon>
        <taxon>Dikarya</taxon>
        <taxon>Basidiomycota</taxon>
        <taxon>Agaricomycotina</taxon>
        <taxon>Agaricomycetes</taxon>
        <taxon>Agaricomycetidae</taxon>
        <taxon>Agaricales</taxon>
        <taxon>Marasmiineae</taxon>
        <taxon>Omphalotaceae</taxon>
        <taxon>Lentinula</taxon>
    </lineage>
</organism>
<accession>A0A9W8P718</accession>
<keyword evidence="1" id="KW-1133">Transmembrane helix</keyword>
<proteinExistence type="predicted"/>
<evidence type="ECO:0000256" key="1">
    <source>
        <dbReference type="SAM" id="Phobius"/>
    </source>
</evidence>
<dbReference type="AlphaFoldDB" id="A0A9W8P718"/>
<name>A0A9W8P718_9AGAR</name>
<dbReference type="Proteomes" id="UP001142393">
    <property type="component" value="Unassembled WGS sequence"/>
</dbReference>
<protein>
    <submittedName>
        <fullName evidence="2">Uncharacterized protein</fullName>
    </submittedName>
</protein>
<dbReference type="EMBL" id="JANVFU010000003">
    <property type="protein sequence ID" value="KAJ3748127.1"/>
    <property type="molecule type" value="Genomic_DNA"/>
</dbReference>
<gene>
    <name evidence="2" type="ORF">DFH05DRAFT_887534</name>
</gene>
<sequence>MNRQVFQSPGTVFLAITMCFIPLQHCHVVFLFCQSTATFFSFLKCLGMRVGSFSYTPRNSESGPRAAEEHYGPGLRITYTYSQTKKAHRTAPRIHMNDWLSCSLLV</sequence>
<evidence type="ECO:0000313" key="2">
    <source>
        <dbReference type="EMBL" id="KAJ3748127.1"/>
    </source>
</evidence>
<keyword evidence="1" id="KW-0472">Membrane</keyword>
<keyword evidence="1" id="KW-0812">Transmembrane</keyword>
<evidence type="ECO:0000313" key="3">
    <source>
        <dbReference type="Proteomes" id="UP001142393"/>
    </source>
</evidence>
<reference evidence="2 3" key="1">
    <citation type="journal article" date="2023" name="Proc. Natl. Acad. Sci. U.S.A.">
        <title>A global phylogenomic analysis of the shiitake genus Lentinula.</title>
        <authorList>
            <person name="Sierra-Patev S."/>
            <person name="Min B."/>
            <person name="Naranjo-Ortiz M."/>
            <person name="Looney B."/>
            <person name="Konkel Z."/>
            <person name="Slot J.C."/>
            <person name="Sakamoto Y."/>
            <person name="Steenwyk J.L."/>
            <person name="Rokas A."/>
            <person name="Carro J."/>
            <person name="Camarero S."/>
            <person name="Ferreira P."/>
            <person name="Molpeceres G."/>
            <person name="Ruiz-Duenas F.J."/>
            <person name="Serrano A."/>
            <person name="Henrissat B."/>
            <person name="Drula E."/>
            <person name="Hughes K.W."/>
            <person name="Mata J.L."/>
            <person name="Ishikawa N.K."/>
            <person name="Vargas-Isla R."/>
            <person name="Ushijima S."/>
            <person name="Smith C.A."/>
            <person name="Donoghue J."/>
            <person name="Ahrendt S."/>
            <person name="Andreopoulos W."/>
            <person name="He G."/>
            <person name="LaButti K."/>
            <person name="Lipzen A."/>
            <person name="Ng V."/>
            <person name="Riley R."/>
            <person name="Sandor L."/>
            <person name="Barry K."/>
            <person name="Martinez A.T."/>
            <person name="Xiao Y."/>
            <person name="Gibbons J.G."/>
            <person name="Terashima K."/>
            <person name="Grigoriev I.V."/>
            <person name="Hibbett D."/>
        </authorList>
    </citation>
    <scope>NUCLEOTIDE SEQUENCE [LARGE SCALE GENOMIC DNA]</scope>
    <source>
        <strain evidence="2 3">TFB7810</strain>
    </source>
</reference>
<comment type="caution">
    <text evidence="2">The sequence shown here is derived from an EMBL/GenBank/DDBJ whole genome shotgun (WGS) entry which is preliminary data.</text>
</comment>
<feature type="transmembrane region" description="Helical" evidence="1">
    <location>
        <begin position="12"/>
        <end position="32"/>
    </location>
</feature>
<keyword evidence="3" id="KW-1185">Reference proteome</keyword>